<evidence type="ECO:0000313" key="1">
    <source>
        <dbReference type="EMBL" id="GFZ93601.1"/>
    </source>
</evidence>
<comment type="caution">
    <text evidence="1">The sequence shown here is derived from an EMBL/GenBank/DDBJ whole genome shotgun (WGS) entry which is preliminary data.</text>
</comment>
<reference evidence="2" key="1">
    <citation type="journal article" date="2019" name="Int. J. Syst. Evol. Microbiol.">
        <title>The Global Catalogue of Microorganisms (GCM) 10K type strain sequencing project: providing services to taxonomists for standard genome sequencing and annotation.</title>
        <authorList>
            <consortium name="The Broad Institute Genomics Platform"/>
            <consortium name="The Broad Institute Genome Sequencing Center for Infectious Disease"/>
            <person name="Wu L."/>
            <person name="Ma J."/>
        </authorList>
    </citation>
    <scope>NUCLEOTIDE SEQUENCE [LARGE SCALE GENOMIC DNA]</scope>
    <source>
        <strain evidence="2">CGMCC 1.15043</strain>
    </source>
</reference>
<protein>
    <submittedName>
        <fullName evidence="1">Uncharacterized protein</fullName>
    </submittedName>
</protein>
<name>A0ABQ1EZH0_9BACL</name>
<dbReference type="EMBL" id="BMHE01000026">
    <property type="protein sequence ID" value="GFZ93601.1"/>
    <property type="molecule type" value="Genomic_DNA"/>
</dbReference>
<gene>
    <name evidence="1" type="ORF">GCM10008018_45050</name>
</gene>
<proteinExistence type="predicted"/>
<sequence length="69" mass="8177">MEIGECCVIELYHQLRVELENDLKFKYYVLHGEMDLAKKYRNDTTSYTYAKHPFITSVIEEARKEQGST</sequence>
<keyword evidence="2" id="KW-1185">Reference proteome</keyword>
<organism evidence="1 2">
    <name type="scientific">Paenibacillus marchantiophytorum</name>
    <dbReference type="NCBI Taxonomy" id="1619310"/>
    <lineage>
        <taxon>Bacteria</taxon>
        <taxon>Bacillati</taxon>
        <taxon>Bacillota</taxon>
        <taxon>Bacilli</taxon>
        <taxon>Bacillales</taxon>
        <taxon>Paenibacillaceae</taxon>
        <taxon>Paenibacillus</taxon>
    </lineage>
</organism>
<dbReference type="Proteomes" id="UP000615455">
    <property type="component" value="Unassembled WGS sequence"/>
</dbReference>
<evidence type="ECO:0000313" key="2">
    <source>
        <dbReference type="Proteomes" id="UP000615455"/>
    </source>
</evidence>
<accession>A0ABQ1EZH0</accession>